<accession>A0ABU0ZKT4</accession>
<dbReference type="Proteomes" id="UP001230908">
    <property type="component" value="Unassembled WGS sequence"/>
</dbReference>
<keyword evidence="2" id="KW-1185">Reference proteome</keyword>
<proteinExistence type="predicted"/>
<dbReference type="RefSeq" id="WP_308714939.1">
    <property type="nucleotide sequence ID" value="NZ_JAVHUY010000023.1"/>
</dbReference>
<gene>
    <name evidence="1" type="ORF">RB614_24375</name>
</gene>
<evidence type="ECO:0008006" key="3">
    <source>
        <dbReference type="Google" id="ProtNLM"/>
    </source>
</evidence>
<name>A0ABU0ZKT4_9ACTN</name>
<reference evidence="1 2" key="1">
    <citation type="submission" date="2023-08" db="EMBL/GenBank/DDBJ databases">
        <title>Phytohabitans sansha sp. nov., isolated from marine sediment.</title>
        <authorList>
            <person name="Zhao Y."/>
            <person name="Yi K."/>
        </authorList>
    </citation>
    <scope>NUCLEOTIDE SEQUENCE [LARGE SCALE GENOMIC DNA]</scope>
    <source>
        <strain evidence="1 2">ZYX-F-186</strain>
    </source>
</reference>
<evidence type="ECO:0000313" key="1">
    <source>
        <dbReference type="EMBL" id="MDQ7907662.1"/>
    </source>
</evidence>
<organism evidence="1 2">
    <name type="scientific">Phytohabitans maris</name>
    <dbReference type="NCBI Taxonomy" id="3071409"/>
    <lineage>
        <taxon>Bacteria</taxon>
        <taxon>Bacillati</taxon>
        <taxon>Actinomycetota</taxon>
        <taxon>Actinomycetes</taxon>
        <taxon>Micromonosporales</taxon>
        <taxon>Micromonosporaceae</taxon>
    </lineage>
</organism>
<evidence type="ECO:0000313" key="2">
    <source>
        <dbReference type="Proteomes" id="UP001230908"/>
    </source>
</evidence>
<sequence length="319" mass="34763">MTSYSVLGSGSRTVVVATWSGEQCDQSTKITTLDRHEGAERLAWMLTRLSEDAWDAAAFLDTYPLLEDGIGQLCTLLRDPNPVVPAVALASAEGLRHTSAGSHTDLVRLLTNDLPDVLNGLTRTQRLSFADEIATDAGARAQALELLPYGHDPEASGSRIWQMCEVTRSIHNGAEGPLPEGAANWIVQAWGTDGSPARRWGCREQLVRLDQLHAACLANGGRGDTYDDPFEAHLVFGQPGDKDTRIYWVHPTQKSRGRWASDPFKPLVVEGSDGHSPSRVLGEVTATDDNGFAALLGDWVRTVPYLRPTDTYVDPTVFD</sequence>
<comment type="caution">
    <text evidence="1">The sequence shown here is derived from an EMBL/GenBank/DDBJ whole genome shotgun (WGS) entry which is preliminary data.</text>
</comment>
<protein>
    <recommendedName>
        <fullName evidence="3">HEAT repeat domain-containing protein</fullName>
    </recommendedName>
</protein>
<dbReference type="EMBL" id="JAVHUY010000023">
    <property type="protein sequence ID" value="MDQ7907662.1"/>
    <property type="molecule type" value="Genomic_DNA"/>
</dbReference>